<evidence type="ECO:0000256" key="1">
    <source>
        <dbReference type="SAM" id="Phobius"/>
    </source>
</evidence>
<feature type="transmembrane region" description="Helical" evidence="1">
    <location>
        <begin position="144"/>
        <end position="164"/>
    </location>
</feature>
<feature type="transmembrane region" description="Helical" evidence="1">
    <location>
        <begin position="263"/>
        <end position="288"/>
    </location>
</feature>
<dbReference type="PANTHER" id="PTHR35270:SF2">
    <property type="entry name" value="FUSELESS, ISOFORM A"/>
    <property type="match status" value="1"/>
</dbReference>
<feature type="transmembrane region" description="Helical" evidence="1">
    <location>
        <begin position="228"/>
        <end position="251"/>
    </location>
</feature>
<feature type="transmembrane region" description="Helical" evidence="1">
    <location>
        <begin position="170"/>
        <end position="189"/>
    </location>
</feature>
<dbReference type="Pfam" id="PF15993">
    <property type="entry name" value="Fuseless"/>
    <property type="match status" value="1"/>
</dbReference>
<proteinExistence type="predicted"/>
<feature type="transmembrane region" description="Helical" evidence="1">
    <location>
        <begin position="300"/>
        <end position="322"/>
    </location>
</feature>
<feature type="transmembrane region" description="Helical" evidence="1">
    <location>
        <begin position="105"/>
        <end position="123"/>
    </location>
</feature>
<keyword evidence="1" id="KW-0472">Membrane</keyword>
<keyword evidence="1" id="KW-0812">Transmembrane</keyword>
<feature type="transmembrane region" description="Helical" evidence="1">
    <location>
        <begin position="342"/>
        <end position="362"/>
    </location>
</feature>
<feature type="non-terminal residue" evidence="2">
    <location>
        <position position="1"/>
    </location>
</feature>
<feature type="transmembrane region" description="Helical" evidence="1">
    <location>
        <begin position="65"/>
        <end position="85"/>
    </location>
</feature>
<evidence type="ECO:0000313" key="2">
    <source>
        <dbReference type="EMBL" id="CEK58697.1"/>
    </source>
</evidence>
<keyword evidence="1" id="KW-1133">Transmembrane helix</keyword>
<accession>A0A0B6YRC7</accession>
<dbReference type="EMBL" id="HACG01011832">
    <property type="protein sequence ID" value="CEK58697.1"/>
    <property type="molecule type" value="Transcribed_RNA"/>
</dbReference>
<dbReference type="PANTHER" id="PTHR35270">
    <property type="entry name" value="FUSELESS, ISOFORM A"/>
    <property type="match status" value="1"/>
</dbReference>
<organism evidence="2">
    <name type="scientific">Arion vulgaris</name>
    <dbReference type="NCBI Taxonomy" id="1028688"/>
    <lineage>
        <taxon>Eukaryota</taxon>
        <taxon>Metazoa</taxon>
        <taxon>Spiralia</taxon>
        <taxon>Lophotrochozoa</taxon>
        <taxon>Mollusca</taxon>
        <taxon>Gastropoda</taxon>
        <taxon>Heterobranchia</taxon>
        <taxon>Euthyneura</taxon>
        <taxon>Panpulmonata</taxon>
        <taxon>Eupulmonata</taxon>
        <taxon>Stylommatophora</taxon>
        <taxon>Helicina</taxon>
        <taxon>Arionoidea</taxon>
        <taxon>Arionidae</taxon>
        <taxon>Arion</taxon>
    </lineage>
</organism>
<gene>
    <name evidence="2" type="primary">ORF33912</name>
</gene>
<reference evidence="2" key="1">
    <citation type="submission" date="2014-12" db="EMBL/GenBank/DDBJ databases">
        <title>Insight into the proteome of Arion vulgaris.</title>
        <authorList>
            <person name="Aradska J."/>
            <person name="Bulat T."/>
            <person name="Smidak R."/>
            <person name="Sarate P."/>
            <person name="Gangsoo J."/>
            <person name="Sialana F."/>
            <person name="Bilban M."/>
            <person name="Lubec G."/>
        </authorList>
    </citation>
    <scope>NUCLEOTIDE SEQUENCE</scope>
    <source>
        <tissue evidence="2">Skin</tissue>
    </source>
</reference>
<protein>
    <submittedName>
        <fullName evidence="2">Uncharacterized protein</fullName>
    </submittedName>
</protein>
<sequence>ETRSNSTEKKKLDSNSKLTNNVLDGHIWIENEHSHKLLDTISSHQTEQNHRNSIEESSENSSKTLLYLGIAANFLLIAPLVITHWNSTWTICDYHLFGDQCLLSSWSSAAIGFFLMTILSFPQHSLMKFSGSCCWLVRHILMRTYTYAGSIACISQWRGVWVVLDCYLGITMLNFAVSLSCTLFLLLILRSVRSLPSPPVYICLEISHSAHYNAPTFMGNTPTLSLKYLLDTLMTVFVIQVLVITFWRGLWGLMDIYLFPEDQLMSIICSIGMSVGISVVLLTLQVLVKHISKQLNKIHWLLNLAFQDLITLLYTIACIAFWRGFWMILNLYTPYRPASLYVAHTVSFVILALCLTANSILVRGTLRDDLKLGEIGILFDMSYVSTLQQAWSTRRNSGEKQKLDCENELLPSPNHSTEQNSKNLVI</sequence>
<name>A0A0B6YRC7_9EUPU</name>
<dbReference type="InterPro" id="IPR032751">
    <property type="entry name" value="Fuseless"/>
</dbReference>
<dbReference type="AlphaFoldDB" id="A0A0B6YRC7"/>